<dbReference type="Pfam" id="PF05977">
    <property type="entry name" value="MFS_3"/>
    <property type="match status" value="1"/>
</dbReference>
<dbReference type="STRING" id="1912961.BU204_01555"/>
<gene>
    <name evidence="9" type="ORF">BU204_01555</name>
</gene>
<keyword evidence="5 7" id="KW-1133">Transmembrane helix</keyword>
<proteinExistence type="predicted"/>
<feature type="transmembrane region" description="Helical" evidence="7">
    <location>
        <begin position="374"/>
        <end position="393"/>
    </location>
</feature>
<feature type="transmembrane region" description="Helical" evidence="7">
    <location>
        <begin position="281"/>
        <end position="299"/>
    </location>
</feature>
<evidence type="ECO:0000256" key="4">
    <source>
        <dbReference type="ARBA" id="ARBA00022692"/>
    </source>
</evidence>
<dbReference type="PANTHER" id="PTHR23513:SF6">
    <property type="entry name" value="MAJOR FACILITATOR SUPERFAMILY ASSOCIATED DOMAIN-CONTAINING PROTEIN"/>
    <property type="match status" value="1"/>
</dbReference>
<protein>
    <submittedName>
        <fullName evidence="9">MFS transporter</fullName>
    </submittedName>
</protein>
<keyword evidence="3" id="KW-1003">Cell membrane</keyword>
<feature type="domain" description="Major facilitator superfamily (MFS) profile" evidence="8">
    <location>
        <begin position="6"/>
        <end position="396"/>
    </location>
</feature>
<accession>A0A1Q8CZ34</accession>
<dbReference type="AlphaFoldDB" id="A0A1Q8CZ34"/>
<dbReference type="EMBL" id="MSIE01000001">
    <property type="protein sequence ID" value="OLF19619.1"/>
    <property type="molecule type" value="Genomic_DNA"/>
</dbReference>
<organism evidence="9 10">
    <name type="scientific">Actinophytocola xanthii</name>
    <dbReference type="NCBI Taxonomy" id="1912961"/>
    <lineage>
        <taxon>Bacteria</taxon>
        <taxon>Bacillati</taxon>
        <taxon>Actinomycetota</taxon>
        <taxon>Actinomycetes</taxon>
        <taxon>Pseudonocardiales</taxon>
        <taxon>Pseudonocardiaceae</taxon>
    </lineage>
</organism>
<feature type="transmembrane region" description="Helical" evidence="7">
    <location>
        <begin position="100"/>
        <end position="128"/>
    </location>
</feature>
<evidence type="ECO:0000256" key="3">
    <source>
        <dbReference type="ARBA" id="ARBA00022475"/>
    </source>
</evidence>
<dbReference type="InterPro" id="IPR036259">
    <property type="entry name" value="MFS_trans_sf"/>
</dbReference>
<evidence type="ECO:0000256" key="7">
    <source>
        <dbReference type="SAM" id="Phobius"/>
    </source>
</evidence>
<reference evidence="9 10" key="1">
    <citation type="submission" date="2016-12" db="EMBL/GenBank/DDBJ databases">
        <title>The draft genome sequence of Actinophytocola sp. 11-183.</title>
        <authorList>
            <person name="Wang W."/>
            <person name="Yuan L."/>
        </authorList>
    </citation>
    <scope>NUCLEOTIDE SEQUENCE [LARGE SCALE GENOMIC DNA]</scope>
    <source>
        <strain evidence="9 10">11-183</strain>
    </source>
</reference>
<evidence type="ECO:0000256" key="1">
    <source>
        <dbReference type="ARBA" id="ARBA00004651"/>
    </source>
</evidence>
<dbReference type="Gene3D" id="1.20.1250.20">
    <property type="entry name" value="MFS general substrate transporter like domains"/>
    <property type="match status" value="1"/>
</dbReference>
<dbReference type="OrthoDB" id="9815525at2"/>
<dbReference type="GO" id="GO:0022857">
    <property type="term" value="F:transmembrane transporter activity"/>
    <property type="evidence" value="ECO:0007669"/>
    <property type="project" value="InterPro"/>
</dbReference>
<feature type="transmembrane region" description="Helical" evidence="7">
    <location>
        <begin position="247"/>
        <end position="269"/>
    </location>
</feature>
<dbReference type="InterPro" id="IPR020846">
    <property type="entry name" value="MFS_dom"/>
</dbReference>
<feature type="transmembrane region" description="Helical" evidence="7">
    <location>
        <begin position="348"/>
        <end position="368"/>
    </location>
</feature>
<feature type="transmembrane region" description="Helical" evidence="7">
    <location>
        <begin position="305"/>
        <end position="327"/>
    </location>
</feature>
<feature type="transmembrane region" description="Helical" evidence="7">
    <location>
        <begin position="12"/>
        <end position="36"/>
    </location>
</feature>
<evidence type="ECO:0000256" key="5">
    <source>
        <dbReference type="ARBA" id="ARBA00022989"/>
    </source>
</evidence>
<evidence type="ECO:0000259" key="8">
    <source>
        <dbReference type="PROSITE" id="PS50850"/>
    </source>
</evidence>
<keyword evidence="10" id="KW-1185">Reference proteome</keyword>
<dbReference type="PANTHER" id="PTHR23513">
    <property type="entry name" value="INTEGRAL MEMBRANE EFFLUX PROTEIN-RELATED"/>
    <property type="match status" value="1"/>
</dbReference>
<feature type="transmembrane region" description="Helical" evidence="7">
    <location>
        <begin position="218"/>
        <end position="241"/>
    </location>
</feature>
<keyword evidence="4 7" id="KW-0812">Transmembrane</keyword>
<sequence>MSPAVIFRRFWLATTVSGLGSAVTMVALPLVALIVLDASVIEVTMLNAAGQVGWLVLGLPAGVIVQRYPLRALLVTMDLVRLAAICSIPLTWWLGALTYAQLLVAALIVGFARVLFDIGSLTFLPAIVEKKELNARNGLITGTNAVNETGGLSVGALIIQVMGPVVALLIDAISYLVSALTLRTLPEPGTSGNSHVKPVQLIKEGWSFVVRHAVMGPCLWWATAANFFGIALIALTPVYLVRAAETSAATVGFVLAMNGLGAVIGSAVATRLARRLGTARTLIVTSMAGGLIALIIPFTTSLDTIYFFMIGNAGLSAGVVIGSILTRTYRQTESPSELLSRVMATTRFVSWGAMPLGAAVSGLVADSIGLHPALWLVCAGSLLAPLILLLSPLRSRLDFG</sequence>
<evidence type="ECO:0000256" key="6">
    <source>
        <dbReference type="ARBA" id="ARBA00023136"/>
    </source>
</evidence>
<evidence type="ECO:0000313" key="10">
    <source>
        <dbReference type="Proteomes" id="UP000185596"/>
    </source>
</evidence>
<dbReference type="GO" id="GO:0005886">
    <property type="term" value="C:plasma membrane"/>
    <property type="evidence" value="ECO:0007669"/>
    <property type="project" value="UniProtKB-SubCell"/>
</dbReference>
<feature type="transmembrane region" description="Helical" evidence="7">
    <location>
        <begin position="48"/>
        <end position="65"/>
    </location>
</feature>
<comment type="caution">
    <text evidence="9">The sequence shown here is derived from an EMBL/GenBank/DDBJ whole genome shotgun (WGS) entry which is preliminary data.</text>
</comment>
<keyword evidence="2" id="KW-0813">Transport</keyword>
<dbReference type="SUPFAM" id="SSF103473">
    <property type="entry name" value="MFS general substrate transporter"/>
    <property type="match status" value="1"/>
</dbReference>
<comment type="subcellular location">
    <subcellularLocation>
        <location evidence="1">Cell membrane</location>
        <topology evidence="1">Multi-pass membrane protein</topology>
    </subcellularLocation>
</comment>
<evidence type="ECO:0000313" key="9">
    <source>
        <dbReference type="EMBL" id="OLF19619.1"/>
    </source>
</evidence>
<dbReference type="Proteomes" id="UP000185596">
    <property type="component" value="Unassembled WGS sequence"/>
</dbReference>
<name>A0A1Q8CZ34_9PSEU</name>
<dbReference type="PROSITE" id="PS50850">
    <property type="entry name" value="MFS"/>
    <property type="match status" value="1"/>
</dbReference>
<evidence type="ECO:0000256" key="2">
    <source>
        <dbReference type="ARBA" id="ARBA00022448"/>
    </source>
</evidence>
<dbReference type="CDD" id="cd06173">
    <property type="entry name" value="MFS_MefA_like"/>
    <property type="match status" value="1"/>
</dbReference>
<keyword evidence="6 7" id="KW-0472">Membrane</keyword>
<dbReference type="InterPro" id="IPR010290">
    <property type="entry name" value="TM_effector"/>
</dbReference>